<reference evidence="2" key="1">
    <citation type="submission" date="2023-03" db="EMBL/GenBank/DDBJ databases">
        <title>Massive genome expansion in bonnet fungi (Mycena s.s.) driven by repeated elements and novel gene families across ecological guilds.</title>
        <authorList>
            <consortium name="Lawrence Berkeley National Laboratory"/>
            <person name="Harder C.B."/>
            <person name="Miyauchi S."/>
            <person name="Viragh M."/>
            <person name="Kuo A."/>
            <person name="Thoen E."/>
            <person name="Andreopoulos B."/>
            <person name="Lu D."/>
            <person name="Skrede I."/>
            <person name="Drula E."/>
            <person name="Henrissat B."/>
            <person name="Morin E."/>
            <person name="Kohler A."/>
            <person name="Barry K."/>
            <person name="LaButti K."/>
            <person name="Morin E."/>
            <person name="Salamov A."/>
            <person name="Lipzen A."/>
            <person name="Mereny Z."/>
            <person name="Hegedus B."/>
            <person name="Baldrian P."/>
            <person name="Stursova M."/>
            <person name="Weitz H."/>
            <person name="Taylor A."/>
            <person name="Grigoriev I.V."/>
            <person name="Nagy L.G."/>
            <person name="Martin F."/>
            <person name="Kauserud H."/>
        </authorList>
    </citation>
    <scope>NUCLEOTIDE SEQUENCE</scope>
    <source>
        <strain evidence="2">CBHHK188m</strain>
    </source>
</reference>
<accession>A0AAD7HV22</accession>
<evidence type="ECO:0000259" key="1">
    <source>
        <dbReference type="Pfam" id="PF14200"/>
    </source>
</evidence>
<comment type="caution">
    <text evidence="2">The sequence shown here is derived from an EMBL/GenBank/DDBJ whole genome shotgun (WGS) entry which is preliminary data.</text>
</comment>
<evidence type="ECO:0000313" key="3">
    <source>
        <dbReference type="Proteomes" id="UP001215280"/>
    </source>
</evidence>
<dbReference type="Pfam" id="PF14200">
    <property type="entry name" value="RicinB_lectin_2"/>
    <property type="match status" value="1"/>
</dbReference>
<dbReference type="Gene3D" id="2.80.10.50">
    <property type="match status" value="1"/>
</dbReference>
<dbReference type="SUPFAM" id="SSF50370">
    <property type="entry name" value="Ricin B-like lectins"/>
    <property type="match status" value="1"/>
</dbReference>
<dbReference type="EMBL" id="JARJLG010000208">
    <property type="protein sequence ID" value="KAJ7727991.1"/>
    <property type="molecule type" value="Genomic_DNA"/>
</dbReference>
<dbReference type="InterPro" id="IPR035992">
    <property type="entry name" value="Ricin_B-like_lectins"/>
</dbReference>
<keyword evidence="3" id="KW-1185">Reference proteome</keyword>
<name>A0AAD7HV22_9AGAR</name>
<protein>
    <recommendedName>
        <fullName evidence="1">Ricin B lectin domain-containing protein</fullName>
    </recommendedName>
</protein>
<organism evidence="2 3">
    <name type="scientific">Mycena maculata</name>
    <dbReference type="NCBI Taxonomy" id="230809"/>
    <lineage>
        <taxon>Eukaryota</taxon>
        <taxon>Fungi</taxon>
        <taxon>Dikarya</taxon>
        <taxon>Basidiomycota</taxon>
        <taxon>Agaricomycotina</taxon>
        <taxon>Agaricomycetes</taxon>
        <taxon>Agaricomycetidae</taxon>
        <taxon>Agaricales</taxon>
        <taxon>Marasmiineae</taxon>
        <taxon>Mycenaceae</taxon>
        <taxon>Mycena</taxon>
    </lineage>
</organism>
<dbReference type="Proteomes" id="UP001215280">
    <property type="component" value="Unassembled WGS sequence"/>
</dbReference>
<dbReference type="AlphaFoldDB" id="A0AAD7HV22"/>
<evidence type="ECO:0000313" key="2">
    <source>
        <dbReference type="EMBL" id="KAJ7727991.1"/>
    </source>
</evidence>
<proteinExistence type="predicted"/>
<feature type="domain" description="Ricin B lectin" evidence="1">
    <location>
        <begin position="53"/>
        <end position="115"/>
    </location>
</feature>
<dbReference type="InterPro" id="IPR000772">
    <property type="entry name" value="Ricin_B_lectin"/>
</dbReference>
<sequence length="250" mass="27729">MPTLPMFELPLTQVCVDLAKTFWFCGPKPSLGSSDDGRTVICWNSGDDYDDHMWLIQPVPSESETFTIRNLKTGTYMDLSGGFHKTNPGKNQKWIIRKEETDGSRWKIQNKAAGTAHVMGPPSWDGRDAGRMEHLLDTNTGCLRDSAPLLGTYMLNSVLAPTSGKIFIQTITTLITTDIYIPAKLALTRTCQVASSFATPVQIEVISVEQHYTRDRRQGPRVCNEQLTHGSVGVVQFIIAHGRTGQETES</sequence>
<gene>
    <name evidence="2" type="ORF">DFH07DRAFT_782318</name>
</gene>